<organism evidence="3 4">
    <name type="scientific">Candidatus Synechococcus spongiarum 15L</name>
    <dbReference type="NCBI Taxonomy" id="1608419"/>
    <lineage>
        <taxon>Bacteria</taxon>
        <taxon>Bacillati</taxon>
        <taxon>Cyanobacteriota</taxon>
        <taxon>Cyanophyceae</taxon>
        <taxon>Synechococcales</taxon>
        <taxon>Synechococcaceae</taxon>
        <taxon>Synechococcus</taxon>
    </lineage>
</organism>
<evidence type="ECO:0000256" key="1">
    <source>
        <dbReference type="ARBA" id="ARBA00023002"/>
    </source>
</evidence>
<dbReference type="PATRIC" id="fig|1608419.3.peg.620"/>
<dbReference type="SMART" id="SM01003">
    <property type="entry name" value="AlaDh_PNT_N"/>
    <property type="match status" value="1"/>
</dbReference>
<accession>A0A0G8AU10</accession>
<feature type="domain" description="Alanine dehydrogenase/pyridine nucleotide transhydrogenase N-terminal" evidence="2">
    <location>
        <begin position="2"/>
        <end position="76"/>
    </location>
</feature>
<sequence>MALPPQQGHVGRVKEPQPEEYGFLRKDLVLLTYLHLAGYPAVAQALTEAKVTSVAYETVQLQDGSLPLLSPMSEIAGRLATQVGAHLLEKPHGGRGILIGGCTGVQPARVVVLGAGTVGWSAARIAA</sequence>
<dbReference type="Proteomes" id="UP000035037">
    <property type="component" value="Unassembled WGS sequence"/>
</dbReference>
<dbReference type="EMBL" id="JYFQ01000147">
    <property type="protein sequence ID" value="KKZ11289.1"/>
    <property type="molecule type" value="Genomic_DNA"/>
</dbReference>
<dbReference type="PANTHER" id="PTHR42795:SF1">
    <property type="entry name" value="ALANINE DEHYDROGENASE"/>
    <property type="match status" value="1"/>
</dbReference>
<reference evidence="3 4" key="1">
    <citation type="submission" date="2015-02" db="EMBL/GenBank/DDBJ databases">
        <authorList>
            <person name="Slaby B."/>
            <person name="Hentschel U."/>
        </authorList>
    </citation>
    <scope>NUCLEOTIDE SEQUENCE [LARGE SCALE GENOMIC DNA]</scope>
    <source>
        <strain evidence="3">15L</strain>
    </source>
</reference>
<comment type="caution">
    <text evidence="3">The sequence shown here is derived from an EMBL/GenBank/DDBJ whole genome shotgun (WGS) entry which is preliminary data.</text>
</comment>
<dbReference type="InterPro" id="IPR007886">
    <property type="entry name" value="AlaDH/PNT_N"/>
</dbReference>
<keyword evidence="1" id="KW-0560">Oxidoreductase</keyword>
<evidence type="ECO:0000313" key="3">
    <source>
        <dbReference type="EMBL" id="KKZ11289.1"/>
    </source>
</evidence>
<evidence type="ECO:0000259" key="2">
    <source>
        <dbReference type="SMART" id="SM01003"/>
    </source>
</evidence>
<gene>
    <name evidence="3" type="ORF">TQ37_07460</name>
</gene>
<proteinExistence type="predicted"/>
<dbReference type="AlphaFoldDB" id="A0A0G8AU10"/>
<dbReference type="Pfam" id="PF01262">
    <property type="entry name" value="AlaDh_PNT_C"/>
    <property type="match status" value="1"/>
</dbReference>
<dbReference type="Pfam" id="PF05222">
    <property type="entry name" value="AlaDh_PNT_N"/>
    <property type="match status" value="1"/>
</dbReference>
<evidence type="ECO:0000313" key="4">
    <source>
        <dbReference type="Proteomes" id="UP000035037"/>
    </source>
</evidence>
<dbReference type="InterPro" id="IPR007698">
    <property type="entry name" value="AlaDH/PNT_NAD(H)-bd"/>
</dbReference>
<dbReference type="Gene3D" id="3.40.50.720">
    <property type="entry name" value="NAD(P)-binding Rossmann-like Domain"/>
    <property type="match status" value="1"/>
</dbReference>
<dbReference type="SUPFAM" id="SSF51735">
    <property type="entry name" value="NAD(P)-binding Rossmann-fold domains"/>
    <property type="match status" value="1"/>
</dbReference>
<protein>
    <submittedName>
        <fullName evidence="3">Alanine dehydrogenase</fullName>
    </submittedName>
</protein>
<dbReference type="GO" id="GO:0005886">
    <property type="term" value="C:plasma membrane"/>
    <property type="evidence" value="ECO:0007669"/>
    <property type="project" value="TreeGrafter"/>
</dbReference>
<reference evidence="3 4" key="2">
    <citation type="submission" date="2015-05" db="EMBL/GenBank/DDBJ databases">
        <title>Lifestyle Evolution in Cyanobacterial Symbionts of Sponges.</title>
        <authorList>
            <person name="Burgsdorf I."/>
            <person name="Slaby B.M."/>
            <person name="Handley K.M."/>
            <person name="Haber M."/>
            <person name="Blom J."/>
            <person name="Marshall C.W."/>
            <person name="Gilbert J.A."/>
            <person name="Hentschel U."/>
            <person name="Steindler L."/>
        </authorList>
    </citation>
    <scope>NUCLEOTIDE SEQUENCE [LARGE SCALE GENOMIC DNA]</scope>
    <source>
        <strain evidence="3">15L</strain>
    </source>
</reference>
<dbReference type="PANTHER" id="PTHR42795">
    <property type="entry name" value="ALANINE DEHYDROGENASE"/>
    <property type="match status" value="1"/>
</dbReference>
<dbReference type="GO" id="GO:0000286">
    <property type="term" value="F:alanine dehydrogenase activity"/>
    <property type="evidence" value="ECO:0007669"/>
    <property type="project" value="TreeGrafter"/>
</dbReference>
<dbReference type="GO" id="GO:0006524">
    <property type="term" value="P:alanine catabolic process"/>
    <property type="evidence" value="ECO:0007669"/>
    <property type="project" value="TreeGrafter"/>
</dbReference>
<dbReference type="InterPro" id="IPR036291">
    <property type="entry name" value="NAD(P)-bd_dom_sf"/>
</dbReference>
<name>A0A0G8AU10_9SYNE</name>
<dbReference type="SUPFAM" id="SSF52283">
    <property type="entry name" value="Formate/glycerate dehydrogenase catalytic domain-like"/>
    <property type="match status" value="1"/>
</dbReference>
<feature type="non-terminal residue" evidence="3">
    <location>
        <position position="127"/>
    </location>
</feature>